<keyword evidence="6" id="KW-0862">Zinc</keyword>
<reference evidence="12 13" key="1">
    <citation type="journal article" date="2016" name="Nat. Commun.">
        <title>Thousands of microbial genomes shed light on interconnected biogeochemical processes in an aquifer system.</title>
        <authorList>
            <person name="Anantharaman K."/>
            <person name="Brown C.T."/>
            <person name="Hug L.A."/>
            <person name="Sharon I."/>
            <person name="Castelle C.J."/>
            <person name="Probst A.J."/>
            <person name="Thomas B.C."/>
            <person name="Singh A."/>
            <person name="Wilkins M.J."/>
            <person name="Karaoz U."/>
            <person name="Brodie E.L."/>
            <person name="Williams K.H."/>
            <person name="Hubbard S.S."/>
            <person name="Banfield J.F."/>
        </authorList>
    </citation>
    <scope>NUCLEOTIDE SEQUENCE [LARGE SCALE GENOMIC DNA]</scope>
</reference>
<evidence type="ECO:0000256" key="7">
    <source>
        <dbReference type="ARBA" id="ARBA00022839"/>
    </source>
</evidence>
<comment type="similarity">
    <text evidence="9">Belongs to the metallo-beta-lactamase superfamily. RNA-metabolizing metallo-beta-lactamase-like family. Bacterial RNase J subfamily.</text>
</comment>
<evidence type="ECO:0000256" key="8">
    <source>
        <dbReference type="ARBA" id="ARBA00022884"/>
    </source>
</evidence>
<evidence type="ECO:0000256" key="6">
    <source>
        <dbReference type="ARBA" id="ARBA00022833"/>
    </source>
</evidence>
<dbReference type="HAMAP" id="MF_01491">
    <property type="entry name" value="RNase_J_bact"/>
    <property type="match status" value="1"/>
</dbReference>
<keyword evidence="5 9" id="KW-0378">Hydrolase</keyword>
<evidence type="ECO:0000256" key="2">
    <source>
        <dbReference type="ARBA" id="ARBA00022722"/>
    </source>
</evidence>
<accession>A0A1F6E6J7</accession>
<name>A0A1F6E6J7_9BACT</name>
<evidence type="ECO:0000256" key="3">
    <source>
        <dbReference type="ARBA" id="ARBA00022723"/>
    </source>
</evidence>
<dbReference type="AlphaFoldDB" id="A0A1F6E6J7"/>
<keyword evidence="8 9" id="KW-0694">RNA-binding</keyword>
<comment type="caution">
    <text evidence="12">The sequence shown here is derived from an EMBL/GenBank/DDBJ whole genome shotgun (WGS) entry which is preliminary data.</text>
</comment>
<keyword evidence="7 9" id="KW-0269">Exonuclease</keyword>
<dbReference type="PANTHER" id="PTHR43694:SF1">
    <property type="entry name" value="RIBONUCLEASE J"/>
    <property type="match status" value="1"/>
</dbReference>
<evidence type="ECO:0000259" key="11">
    <source>
        <dbReference type="SMART" id="SM00849"/>
    </source>
</evidence>
<dbReference type="Pfam" id="PF22505">
    <property type="entry name" value="RNase_J_b_CASP"/>
    <property type="match status" value="1"/>
</dbReference>
<evidence type="ECO:0000313" key="12">
    <source>
        <dbReference type="EMBL" id="OGG69324.1"/>
    </source>
</evidence>
<keyword evidence="9" id="KW-0698">rRNA processing</keyword>
<feature type="domain" description="Metallo-beta-lactamase" evidence="11">
    <location>
        <begin position="129"/>
        <end position="314"/>
    </location>
</feature>
<evidence type="ECO:0000256" key="5">
    <source>
        <dbReference type="ARBA" id="ARBA00022801"/>
    </source>
</evidence>
<dbReference type="GO" id="GO:0005737">
    <property type="term" value="C:cytoplasm"/>
    <property type="evidence" value="ECO:0007669"/>
    <property type="project" value="UniProtKB-SubCell"/>
</dbReference>
<dbReference type="GO" id="GO:0004521">
    <property type="term" value="F:RNA endonuclease activity"/>
    <property type="evidence" value="ECO:0007669"/>
    <property type="project" value="UniProtKB-UniRule"/>
</dbReference>
<dbReference type="Pfam" id="PF17770">
    <property type="entry name" value="RNase_J_C"/>
    <property type="match status" value="1"/>
</dbReference>
<feature type="compositionally biased region" description="Basic residues" evidence="10">
    <location>
        <begin position="84"/>
        <end position="93"/>
    </location>
</feature>
<dbReference type="GO" id="GO:0008270">
    <property type="term" value="F:zinc ion binding"/>
    <property type="evidence" value="ECO:0007669"/>
    <property type="project" value="InterPro"/>
</dbReference>
<gene>
    <name evidence="9" type="primary">rnj</name>
    <name evidence="12" type="ORF">A3F27_01525</name>
</gene>
<keyword evidence="2 9" id="KW-0540">Nuclease</keyword>
<organism evidence="12 13">
    <name type="scientific">Candidatus Kaiserbacteria bacterium RIFCSPHIGHO2_12_FULL_53_13</name>
    <dbReference type="NCBI Taxonomy" id="1798502"/>
    <lineage>
        <taxon>Bacteria</taxon>
        <taxon>Candidatus Kaiseribacteriota</taxon>
    </lineage>
</organism>
<dbReference type="InterPro" id="IPR001279">
    <property type="entry name" value="Metallo-B-lactamas"/>
</dbReference>
<dbReference type="GO" id="GO:0003723">
    <property type="term" value="F:RNA binding"/>
    <property type="evidence" value="ECO:0007669"/>
    <property type="project" value="UniProtKB-UniRule"/>
</dbReference>
<comment type="subcellular location">
    <subcellularLocation>
        <location evidence="9">Cytoplasm</location>
    </subcellularLocation>
</comment>
<comment type="subunit">
    <text evidence="9">Homodimer, may be a subunit of the RNA degradosome.</text>
</comment>
<evidence type="ECO:0000256" key="1">
    <source>
        <dbReference type="ARBA" id="ARBA00022490"/>
    </source>
</evidence>
<proteinExistence type="inferred from homology"/>
<dbReference type="EMBL" id="MFLP01000034">
    <property type="protein sequence ID" value="OGG69324.1"/>
    <property type="molecule type" value="Genomic_DNA"/>
</dbReference>
<feature type="region of interest" description="Disordered" evidence="10">
    <location>
        <begin position="1"/>
        <end position="106"/>
    </location>
</feature>
<protein>
    <recommendedName>
        <fullName evidence="9">Ribonuclease J</fullName>
        <shortName evidence="9">RNase J</shortName>
        <ecNumber evidence="9">3.1.-.-</ecNumber>
    </recommendedName>
</protein>
<dbReference type="Gene3D" id="3.40.50.10710">
    <property type="entry name" value="Metallo-hydrolase/oxidoreductase"/>
    <property type="match status" value="1"/>
</dbReference>
<dbReference type="SUPFAM" id="SSF56281">
    <property type="entry name" value="Metallo-hydrolase/oxidoreductase"/>
    <property type="match status" value="1"/>
</dbReference>
<dbReference type="InterPro" id="IPR042173">
    <property type="entry name" value="RNase_J_2"/>
</dbReference>
<dbReference type="InterPro" id="IPR041636">
    <property type="entry name" value="RNase_J_C"/>
</dbReference>
<dbReference type="CDD" id="cd07714">
    <property type="entry name" value="RNaseJ_MBL-fold"/>
    <property type="match status" value="1"/>
</dbReference>
<dbReference type="Gene3D" id="3.60.15.10">
    <property type="entry name" value="Ribonuclease Z/Hydroxyacylglutathione hydrolase-like"/>
    <property type="match status" value="1"/>
</dbReference>
<dbReference type="GO" id="GO:0004534">
    <property type="term" value="F:5'-3' RNA exonuclease activity"/>
    <property type="evidence" value="ECO:0007669"/>
    <property type="project" value="UniProtKB-UniRule"/>
</dbReference>
<keyword evidence="1 9" id="KW-0963">Cytoplasm</keyword>
<dbReference type="Gene3D" id="3.10.20.580">
    <property type="match status" value="1"/>
</dbReference>
<dbReference type="EC" id="3.1.-.-" evidence="9"/>
<dbReference type="InterPro" id="IPR030854">
    <property type="entry name" value="RNase_J_bac"/>
</dbReference>
<feature type="binding site" evidence="9">
    <location>
        <begin position="474"/>
        <end position="478"/>
    </location>
    <ligand>
        <name>substrate</name>
    </ligand>
</feature>
<dbReference type="InterPro" id="IPR036866">
    <property type="entry name" value="RibonucZ/Hydroxyglut_hydro"/>
</dbReference>
<evidence type="ECO:0000256" key="4">
    <source>
        <dbReference type="ARBA" id="ARBA00022759"/>
    </source>
</evidence>
<dbReference type="PANTHER" id="PTHR43694">
    <property type="entry name" value="RIBONUCLEASE J"/>
    <property type="match status" value="1"/>
</dbReference>
<dbReference type="GO" id="GO:0006364">
    <property type="term" value="P:rRNA processing"/>
    <property type="evidence" value="ECO:0007669"/>
    <property type="project" value="UniProtKB-UniRule"/>
</dbReference>
<comment type="function">
    <text evidence="9">An RNase that has 5'-3' exonuclease and possibly endonuclease activity. Involved in maturation of rRNA and in some organisms also mRNA maturation and/or decay.</text>
</comment>
<dbReference type="Proteomes" id="UP000176689">
    <property type="component" value="Unassembled WGS sequence"/>
</dbReference>
<keyword evidence="4 9" id="KW-0255">Endonuclease</keyword>
<dbReference type="InterPro" id="IPR011108">
    <property type="entry name" value="RMMBL"/>
</dbReference>
<feature type="compositionally biased region" description="Polar residues" evidence="10">
    <location>
        <begin position="10"/>
        <end position="23"/>
    </location>
</feature>
<feature type="compositionally biased region" description="Low complexity" evidence="10">
    <location>
        <begin position="24"/>
        <end position="51"/>
    </location>
</feature>
<dbReference type="SMART" id="SM00849">
    <property type="entry name" value="Lactamase_B"/>
    <property type="match status" value="1"/>
</dbReference>
<evidence type="ECO:0000313" key="13">
    <source>
        <dbReference type="Proteomes" id="UP000176689"/>
    </source>
</evidence>
<evidence type="ECO:0000256" key="10">
    <source>
        <dbReference type="SAM" id="MobiDB-lite"/>
    </source>
</evidence>
<keyword evidence="3" id="KW-0479">Metal-binding</keyword>
<evidence type="ECO:0000256" key="9">
    <source>
        <dbReference type="HAMAP-Rule" id="MF_01491"/>
    </source>
</evidence>
<dbReference type="Pfam" id="PF00753">
    <property type="entry name" value="Lactamase_B"/>
    <property type="match status" value="1"/>
</dbReference>
<dbReference type="InterPro" id="IPR055132">
    <property type="entry name" value="RNase_J_b_CASP"/>
</dbReference>
<dbReference type="InterPro" id="IPR004613">
    <property type="entry name" value="RNase_J"/>
</dbReference>
<dbReference type="NCBIfam" id="TIGR00649">
    <property type="entry name" value="MG423"/>
    <property type="match status" value="1"/>
</dbReference>
<dbReference type="Pfam" id="PF07521">
    <property type="entry name" value="RMMBL"/>
    <property type="match status" value="1"/>
</dbReference>
<sequence>MNMPEKDAWSPQSAPESASQRIPSTGASAGTTRGRTAARGTQSGSAYARPRSPSPRRDSGRASPPHRGSAGGARPRFGSSRSAHPPRRGRARVQHQDRDTRGRPAAAVIPEPSKDTVRIIPLGGVEEIGRNMTAVEFNDDIFILDAGFAFSEEDTPGIDYILPNTGYLEERRDKIRGLLISHGHLDHIGGIPYIMDRIGNPTIYTRRLTSKMIQKRQEEFAQTVPVQIREVEKDEVVKLGKTTIRFFGVTHTVPDSMGIIIETPWGDVVFTGDIKLNHIDGEPSEEEHQEFGIFRHRKVLALLMDSTNVWQPGFSIPEVNVYRTLEKIVKESKGRLIIAMFASHLERLIRVIHFAEEAGKKVVIDGRSMRTNVEIARELGLVKYKDDTAIAVEDMERYPADKLIILATGAQGDEFASLARIGNKTHKYIRLQPTDTIVLSSSVIPGNERAVQKLKDNLSRQGAHIITYHASDVHASGHGNREEAAWIHRQIKPKFFVPVHGYHYMLRVHADLAVEMGVAPENIVIPDNSSIIEIRNGEKITKLDVKAPSELRVVEGHTVSELSDVLMRDRKALGQEGFCVVVATIDRRTGRLHKSPDIISRGFVYLRDNKELMDQTRLIIRKSVEGSMRNPRATDLDAAREDLAESVSRFLMQRTLKRPIVIPVIVSI</sequence>